<dbReference type="InterPro" id="IPR043128">
    <property type="entry name" value="Rev_trsase/Diguanyl_cyclase"/>
</dbReference>
<feature type="domain" description="GGDEF" evidence="3">
    <location>
        <begin position="424"/>
        <end position="557"/>
    </location>
</feature>
<dbReference type="OrthoDB" id="2624050at2"/>
<gene>
    <name evidence="4" type="ORF">BCM40_04185</name>
</gene>
<name>A0A1C7EGX2_9BACL</name>
<dbReference type="AlphaFoldDB" id="A0A1C7EGX2"/>
<dbReference type="Gene3D" id="3.30.450.20">
    <property type="entry name" value="PAS domain"/>
    <property type="match status" value="3"/>
</dbReference>
<dbReference type="Pfam" id="PF00990">
    <property type="entry name" value="GGDEF"/>
    <property type="match status" value="1"/>
</dbReference>
<dbReference type="InterPro" id="IPR035965">
    <property type="entry name" value="PAS-like_dom_sf"/>
</dbReference>
<evidence type="ECO:0000313" key="5">
    <source>
        <dbReference type="Proteomes" id="UP000092495"/>
    </source>
</evidence>
<dbReference type="PANTHER" id="PTHR44757">
    <property type="entry name" value="DIGUANYLATE CYCLASE DGCP"/>
    <property type="match status" value="1"/>
</dbReference>
<dbReference type="PROSITE" id="PS50113">
    <property type="entry name" value="PAC"/>
    <property type="match status" value="2"/>
</dbReference>
<sequence>MEKEATSLSFMRILMEGIKEMVFVVEVDEAGSFTYDFFNQAVLEKTVLTPDSKGKTFSEVYPEEMANFLYERYREVIKTNEKKSYEDSFYTKENRLLYSETLLTPLYNETGKCTHIVSLVKDITNEKQAKLESEKIRERLEISSARYQSLYDSNASAIFTLDFTGSIIGGNSASLEISGYSKEELLAENFVCFITGTDQKLAKEHFLLSKRGEVDDIRLQIVKKSGALLSCLVKFIPINVKGTITGFYMSAKDMTELDAISGLYKAGEENFQIIAENVHDVIVLMDQYRQYLYVSPSSENIFGFKADSIVQKEAYYQIHAEDIKRVRNSFDYAAKNSTTFREQLRLLHKNRGWIWTEVAGTPVLGEDKKFNHMVIVARDISTQKEYENRLRHFAYFDALTELPNRRYFQEYVTEKLNMDEQSRKGLAVLILDIDDFKQINDQWGHEIGDGVIQEFGHRLNRCIQGDNIAARLGGDEFVVLLTEIENEAQVTTKAEAIYQAMQMPINVCDLSFEISISMGITMAPDEGTSISTMMKRADLAMYQAKRKEKNTYHLSLT</sequence>
<dbReference type="InterPro" id="IPR029787">
    <property type="entry name" value="Nucleotide_cyclase"/>
</dbReference>
<feature type="domain" description="PAS" evidence="1">
    <location>
        <begin position="267"/>
        <end position="337"/>
    </location>
</feature>
<dbReference type="InterPro" id="IPR052155">
    <property type="entry name" value="Biofilm_reg_signaling"/>
</dbReference>
<dbReference type="InterPro" id="IPR000160">
    <property type="entry name" value="GGDEF_dom"/>
</dbReference>
<dbReference type="FunFam" id="3.30.70.270:FF:000001">
    <property type="entry name" value="Diguanylate cyclase domain protein"/>
    <property type="match status" value="1"/>
</dbReference>
<dbReference type="KEGG" id="pdg:BCM40_04185"/>
<evidence type="ECO:0000259" key="1">
    <source>
        <dbReference type="PROSITE" id="PS50112"/>
    </source>
</evidence>
<dbReference type="InterPro" id="IPR000700">
    <property type="entry name" value="PAS-assoc_C"/>
</dbReference>
<dbReference type="SMART" id="SM00267">
    <property type="entry name" value="GGDEF"/>
    <property type="match status" value="1"/>
</dbReference>
<accession>A0A1C7EGX2</accession>
<proteinExistence type="predicted"/>
<protein>
    <submittedName>
        <fullName evidence="4">Sensor domain-containing diguanylate cyclase</fullName>
    </submittedName>
</protein>
<dbReference type="Pfam" id="PF08447">
    <property type="entry name" value="PAS_3"/>
    <property type="match status" value="1"/>
</dbReference>
<dbReference type="NCBIfam" id="TIGR00229">
    <property type="entry name" value="sensory_box"/>
    <property type="match status" value="3"/>
</dbReference>
<dbReference type="InterPro" id="IPR013655">
    <property type="entry name" value="PAS_fold_3"/>
</dbReference>
<feature type="domain" description="PAS" evidence="1">
    <location>
        <begin position="143"/>
        <end position="191"/>
    </location>
</feature>
<dbReference type="SUPFAM" id="SSF55073">
    <property type="entry name" value="Nucleotide cyclase"/>
    <property type="match status" value="1"/>
</dbReference>
<dbReference type="SMART" id="SM00091">
    <property type="entry name" value="PAS"/>
    <property type="match status" value="3"/>
</dbReference>
<dbReference type="SUPFAM" id="SSF55785">
    <property type="entry name" value="PYP-like sensor domain (PAS domain)"/>
    <property type="match status" value="3"/>
</dbReference>
<dbReference type="SMART" id="SM00086">
    <property type="entry name" value="PAC"/>
    <property type="match status" value="3"/>
</dbReference>
<dbReference type="Pfam" id="PF13426">
    <property type="entry name" value="PAS_9"/>
    <property type="match status" value="2"/>
</dbReference>
<dbReference type="CDD" id="cd00130">
    <property type="entry name" value="PAS"/>
    <property type="match status" value="1"/>
</dbReference>
<organism evidence="4 5">
    <name type="scientific">Planococcus donghaensis</name>
    <dbReference type="NCBI Taxonomy" id="414778"/>
    <lineage>
        <taxon>Bacteria</taxon>
        <taxon>Bacillati</taxon>
        <taxon>Bacillota</taxon>
        <taxon>Bacilli</taxon>
        <taxon>Bacillales</taxon>
        <taxon>Caryophanaceae</taxon>
        <taxon>Planococcus</taxon>
    </lineage>
</organism>
<feature type="domain" description="PAC" evidence="2">
    <location>
        <begin position="340"/>
        <end position="392"/>
    </location>
</feature>
<reference evidence="4" key="1">
    <citation type="submission" date="2016-10" db="EMBL/GenBank/DDBJ databases">
        <authorList>
            <person name="See-Too W.S."/>
        </authorList>
    </citation>
    <scope>NUCLEOTIDE SEQUENCE</scope>
    <source>
        <strain evidence="4">DSM 22276</strain>
    </source>
</reference>
<dbReference type="PROSITE" id="PS50112">
    <property type="entry name" value="PAS"/>
    <property type="match status" value="2"/>
</dbReference>
<dbReference type="InterPro" id="IPR000014">
    <property type="entry name" value="PAS"/>
</dbReference>
<dbReference type="PANTHER" id="PTHR44757:SF2">
    <property type="entry name" value="BIOFILM ARCHITECTURE MAINTENANCE PROTEIN MBAA"/>
    <property type="match status" value="1"/>
</dbReference>
<dbReference type="PROSITE" id="PS50887">
    <property type="entry name" value="GGDEF"/>
    <property type="match status" value="1"/>
</dbReference>
<dbReference type="InterPro" id="IPR001610">
    <property type="entry name" value="PAC"/>
</dbReference>
<dbReference type="Proteomes" id="UP000092495">
    <property type="component" value="Chromosome"/>
</dbReference>
<dbReference type="RefSeq" id="WP_065525705.1">
    <property type="nucleotide sequence ID" value="NZ_CP016543.2"/>
</dbReference>
<evidence type="ECO:0000259" key="2">
    <source>
        <dbReference type="PROSITE" id="PS50113"/>
    </source>
</evidence>
<dbReference type="CDD" id="cd01949">
    <property type="entry name" value="GGDEF"/>
    <property type="match status" value="1"/>
</dbReference>
<dbReference type="Gene3D" id="3.30.70.270">
    <property type="match status" value="1"/>
</dbReference>
<feature type="domain" description="PAC" evidence="2">
    <location>
        <begin position="83"/>
        <end position="135"/>
    </location>
</feature>
<evidence type="ECO:0000313" key="4">
    <source>
        <dbReference type="EMBL" id="ANU22602.1"/>
    </source>
</evidence>
<dbReference type="EMBL" id="CP016543">
    <property type="protein sequence ID" value="ANU22602.1"/>
    <property type="molecule type" value="Genomic_DNA"/>
</dbReference>
<evidence type="ECO:0000259" key="3">
    <source>
        <dbReference type="PROSITE" id="PS50887"/>
    </source>
</evidence>
<dbReference type="STRING" id="414778.BCM40_04185"/>
<keyword evidence="5" id="KW-1185">Reference proteome</keyword>
<dbReference type="NCBIfam" id="TIGR00254">
    <property type="entry name" value="GGDEF"/>
    <property type="match status" value="1"/>
</dbReference>